<keyword evidence="2 4" id="KW-0863">Zinc-finger</keyword>
<evidence type="ECO:0000256" key="5">
    <source>
        <dbReference type="SAM" id="Coils"/>
    </source>
</evidence>
<sequence>MSRSERGGIVANRSMKKSASAVPSTRTYVNEVSGHGTSRSPSRTGSGSRSDPFTLGTTSAAPTVKRKRSSTSVGTSTTPSALDDIDRGQHIKPKPSSSAQNRIVPSGSLSFLRPKKERERVISAQPPISVPPSDVQSRRGLDKGKSKQVAEVSSLPPTPVYSGPLAAAEYERMRKELETLKETLKRTVHDGKKQLKKQNKMIDELRAQVTAETLAREEKEKLLVDASSKSRKNEELLQTIETSLQCQICIELLSKPNVLAPCGHVFCLECLQQWFRSAPGNDSDDGMDPEDREEYILSREKSCPCCRTRVVRRPVPVFLVKSVVTALRSTTTQPIAAADEEDADPWKGLFLPDYESSESDDDVDLDGYGSSEDDGAEFFDHYSDDLEELDDAEMALALGLGAAYPQELTRFYASASESEDGSASDSDEDEEGEEENVEDEDEEKEGDSDTDTTYCLARWEPPGHVVEFENVSNSLWKMQRRGCTTQLIALFNMRYHHDEGLIAHVSSLDASEHDVSMGHNRLFLRWNIDIGIESVADSDVDGEAERAYIGRQLRDIRRHPERWMLTERHGYPGRMDARRLAPVEEDAEIYDTSDSEAYSNGEEFL</sequence>
<dbReference type="InterPro" id="IPR001841">
    <property type="entry name" value="Znf_RING"/>
</dbReference>
<dbReference type="InterPro" id="IPR013083">
    <property type="entry name" value="Znf_RING/FYVE/PHD"/>
</dbReference>
<evidence type="ECO:0000256" key="1">
    <source>
        <dbReference type="ARBA" id="ARBA00022723"/>
    </source>
</evidence>
<dbReference type="GO" id="GO:0008270">
    <property type="term" value="F:zinc ion binding"/>
    <property type="evidence" value="ECO:0007669"/>
    <property type="project" value="UniProtKB-KW"/>
</dbReference>
<proteinExistence type="predicted"/>
<keyword evidence="1" id="KW-0479">Metal-binding</keyword>
<dbReference type="Pfam" id="PF26609">
    <property type="entry name" value="DUF8191"/>
    <property type="match status" value="1"/>
</dbReference>
<evidence type="ECO:0000256" key="6">
    <source>
        <dbReference type="SAM" id="MobiDB-lite"/>
    </source>
</evidence>
<name>A0A8H6XRI2_9AGAR</name>
<evidence type="ECO:0000313" key="9">
    <source>
        <dbReference type="Proteomes" id="UP000620124"/>
    </source>
</evidence>
<dbReference type="PROSITE" id="PS50089">
    <property type="entry name" value="ZF_RING_2"/>
    <property type="match status" value="1"/>
</dbReference>
<dbReference type="PANTHER" id="PTHR12109:SF3">
    <property type="entry name" value="RING FINGER PROTEIN 141"/>
    <property type="match status" value="1"/>
</dbReference>
<keyword evidence="3" id="KW-0862">Zinc</keyword>
<dbReference type="Proteomes" id="UP000620124">
    <property type="component" value="Unassembled WGS sequence"/>
</dbReference>
<dbReference type="SUPFAM" id="SSF57850">
    <property type="entry name" value="RING/U-box"/>
    <property type="match status" value="1"/>
</dbReference>
<feature type="compositionally biased region" description="Basic and acidic residues" evidence="6">
    <location>
        <begin position="136"/>
        <end position="145"/>
    </location>
</feature>
<organism evidence="8 9">
    <name type="scientific">Mycena venus</name>
    <dbReference type="NCBI Taxonomy" id="2733690"/>
    <lineage>
        <taxon>Eukaryota</taxon>
        <taxon>Fungi</taxon>
        <taxon>Dikarya</taxon>
        <taxon>Basidiomycota</taxon>
        <taxon>Agaricomycotina</taxon>
        <taxon>Agaricomycetes</taxon>
        <taxon>Agaricomycetidae</taxon>
        <taxon>Agaricales</taxon>
        <taxon>Marasmiineae</taxon>
        <taxon>Mycenaceae</taxon>
        <taxon>Mycena</taxon>
    </lineage>
</organism>
<dbReference type="Gene3D" id="3.30.40.10">
    <property type="entry name" value="Zinc/RING finger domain, C3HC4 (zinc finger)"/>
    <property type="match status" value="1"/>
</dbReference>
<gene>
    <name evidence="8" type="ORF">MVEN_01558400</name>
</gene>
<feature type="compositionally biased region" description="Polar residues" evidence="6">
    <location>
        <begin position="21"/>
        <end position="30"/>
    </location>
</feature>
<dbReference type="OrthoDB" id="6105938at2759"/>
<dbReference type="AlphaFoldDB" id="A0A8H6XRI2"/>
<keyword evidence="9" id="KW-1185">Reference proteome</keyword>
<dbReference type="GO" id="GO:0004842">
    <property type="term" value="F:ubiquitin-protein transferase activity"/>
    <property type="evidence" value="ECO:0007669"/>
    <property type="project" value="TreeGrafter"/>
</dbReference>
<dbReference type="InterPro" id="IPR058504">
    <property type="entry name" value="DUF8191"/>
</dbReference>
<feature type="compositionally biased region" description="Low complexity" evidence="6">
    <location>
        <begin position="70"/>
        <end position="80"/>
    </location>
</feature>
<dbReference type="PANTHER" id="PTHR12109">
    <property type="entry name" value="RING FINGER PROTEIN 141-RELATED"/>
    <property type="match status" value="1"/>
</dbReference>
<dbReference type="PROSITE" id="PS00518">
    <property type="entry name" value="ZF_RING_1"/>
    <property type="match status" value="1"/>
</dbReference>
<feature type="region of interest" description="Disordered" evidence="6">
    <location>
        <begin position="335"/>
        <end position="378"/>
    </location>
</feature>
<keyword evidence="5" id="KW-0175">Coiled coil</keyword>
<dbReference type="GO" id="GO:0051865">
    <property type="term" value="P:protein autoubiquitination"/>
    <property type="evidence" value="ECO:0007669"/>
    <property type="project" value="TreeGrafter"/>
</dbReference>
<feature type="compositionally biased region" description="Acidic residues" evidence="6">
    <location>
        <begin position="355"/>
        <end position="377"/>
    </location>
</feature>
<protein>
    <submittedName>
        <fullName evidence="8">Ring finger domain protein</fullName>
    </submittedName>
</protein>
<evidence type="ECO:0000256" key="2">
    <source>
        <dbReference type="ARBA" id="ARBA00022771"/>
    </source>
</evidence>
<evidence type="ECO:0000259" key="7">
    <source>
        <dbReference type="PROSITE" id="PS50089"/>
    </source>
</evidence>
<dbReference type="InterPro" id="IPR017907">
    <property type="entry name" value="Znf_RING_CS"/>
</dbReference>
<feature type="domain" description="RING-type" evidence="7">
    <location>
        <begin position="246"/>
        <end position="307"/>
    </location>
</feature>
<accession>A0A8H6XRI2</accession>
<evidence type="ECO:0000313" key="8">
    <source>
        <dbReference type="EMBL" id="KAF7345404.1"/>
    </source>
</evidence>
<evidence type="ECO:0000256" key="4">
    <source>
        <dbReference type="PROSITE-ProRule" id="PRU00175"/>
    </source>
</evidence>
<dbReference type="Pfam" id="PF13923">
    <property type="entry name" value="zf-C3HC4_2"/>
    <property type="match status" value="1"/>
</dbReference>
<dbReference type="InterPro" id="IPR047126">
    <property type="entry name" value="RNF141-like"/>
</dbReference>
<feature type="coiled-coil region" evidence="5">
    <location>
        <begin position="167"/>
        <end position="212"/>
    </location>
</feature>
<feature type="compositionally biased region" description="Acidic residues" evidence="6">
    <location>
        <begin position="417"/>
        <end position="450"/>
    </location>
</feature>
<dbReference type="EMBL" id="JACAZI010000013">
    <property type="protein sequence ID" value="KAF7345404.1"/>
    <property type="molecule type" value="Genomic_DNA"/>
</dbReference>
<dbReference type="SMART" id="SM00184">
    <property type="entry name" value="RING"/>
    <property type="match status" value="1"/>
</dbReference>
<reference evidence="8" key="1">
    <citation type="submission" date="2020-05" db="EMBL/GenBank/DDBJ databases">
        <title>Mycena genomes resolve the evolution of fungal bioluminescence.</title>
        <authorList>
            <person name="Tsai I.J."/>
        </authorList>
    </citation>
    <scope>NUCLEOTIDE SEQUENCE</scope>
    <source>
        <strain evidence="8">CCC161011</strain>
    </source>
</reference>
<feature type="region of interest" description="Disordered" evidence="6">
    <location>
        <begin position="414"/>
        <end position="454"/>
    </location>
</feature>
<feature type="region of interest" description="Disordered" evidence="6">
    <location>
        <begin position="1"/>
        <end position="157"/>
    </location>
</feature>
<comment type="caution">
    <text evidence="8">The sequence shown here is derived from an EMBL/GenBank/DDBJ whole genome shotgun (WGS) entry which is preliminary data.</text>
</comment>
<feature type="compositionally biased region" description="Polar residues" evidence="6">
    <location>
        <begin position="95"/>
        <end position="109"/>
    </location>
</feature>
<feature type="compositionally biased region" description="Low complexity" evidence="6">
    <location>
        <begin position="33"/>
        <end position="50"/>
    </location>
</feature>
<evidence type="ECO:0000256" key="3">
    <source>
        <dbReference type="ARBA" id="ARBA00022833"/>
    </source>
</evidence>